<gene>
    <name evidence="1" type="ORF">CLUP02_09939</name>
</gene>
<protein>
    <submittedName>
        <fullName evidence="1">Uncharacterized protein</fullName>
    </submittedName>
</protein>
<dbReference type="RefSeq" id="XP_049146059.1">
    <property type="nucleotide sequence ID" value="XM_049288915.1"/>
</dbReference>
<evidence type="ECO:0000313" key="1">
    <source>
        <dbReference type="EMBL" id="UQC84442.1"/>
    </source>
</evidence>
<name>A0A9Q8WIW2_9PEZI</name>
<keyword evidence="2" id="KW-1185">Reference proteome</keyword>
<proteinExistence type="predicted"/>
<accession>A0A9Q8WIW2</accession>
<reference evidence="1" key="1">
    <citation type="journal article" date="2021" name="Mol. Plant Microbe Interact.">
        <title>Complete Genome Sequence of the Plant-Pathogenic Fungus Colletotrichum lupini.</title>
        <authorList>
            <person name="Baroncelli R."/>
            <person name="Pensec F."/>
            <person name="Da Lio D."/>
            <person name="Boufleur T."/>
            <person name="Vicente I."/>
            <person name="Sarrocco S."/>
            <person name="Picot A."/>
            <person name="Baraldi E."/>
            <person name="Sukno S."/>
            <person name="Thon M."/>
            <person name="Le Floch G."/>
        </authorList>
    </citation>
    <scope>NUCLEOTIDE SEQUENCE</scope>
    <source>
        <strain evidence="1">IMI 504893</strain>
    </source>
</reference>
<evidence type="ECO:0000313" key="2">
    <source>
        <dbReference type="Proteomes" id="UP000830671"/>
    </source>
</evidence>
<sequence>MENGQGIEFRMRYSVRDSVRYSVQLAACLPTA</sequence>
<dbReference type="Proteomes" id="UP000830671">
    <property type="component" value="Chromosome 5"/>
</dbReference>
<organism evidence="1 2">
    <name type="scientific">Colletotrichum lupini</name>
    <dbReference type="NCBI Taxonomy" id="145971"/>
    <lineage>
        <taxon>Eukaryota</taxon>
        <taxon>Fungi</taxon>
        <taxon>Dikarya</taxon>
        <taxon>Ascomycota</taxon>
        <taxon>Pezizomycotina</taxon>
        <taxon>Sordariomycetes</taxon>
        <taxon>Hypocreomycetidae</taxon>
        <taxon>Glomerellales</taxon>
        <taxon>Glomerellaceae</taxon>
        <taxon>Colletotrichum</taxon>
        <taxon>Colletotrichum acutatum species complex</taxon>
    </lineage>
</organism>
<dbReference type="AlphaFoldDB" id="A0A9Q8WIW2"/>
<dbReference type="EMBL" id="CP019477">
    <property type="protein sequence ID" value="UQC84442.1"/>
    <property type="molecule type" value="Genomic_DNA"/>
</dbReference>
<dbReference type="KEGG" id="clup:CLUP02_09939"/>
<dbReference type="GeneID" id="73343925"/>